<reference evidence="3 4" key="1">
    <citation type="submission" date="2024-03" db="EMBL/GenBank/DDBJ databases">
        <title>Genome-scale model development and genomic sequencing of the oleaginous clade Lipomyces.</title>
        <authorList>
            <consortium name="Lawrence Berkeley National Laboratory"/>
            <person name="Czajka J.J."/>
            <person name="Han Y."/>
            <person name="Kim J."/>
            <person name="Mondo S.J."/>
            <person name="Hofstad B.A."/>
            <person name="Robles A."/>
            <person name="Haridas S."/>
            <person name="Riley R."/>
            <person name="LaButti K."/>
            <person name="Pangilinan J."/>
            <person name="Andreopoulos W."/>
            <person name="Lipzen A."/>
            <person name="Yan J."/>
            <person name="Wang M."/>
            <person name="Ng V."/>
            <person name="Grigoriev I.V."/>
            <person name="Spatafora J.W."/>
            <person name="Magnuson J.K."/>
            <person name="Baker S.E."/>
            <person name="Pomraning K.R."/>
        </authorList>
    </citation>
    <scope>NUCLEOTIDE SEQUENCE [LARGE SCALE GENOMIC DNA]</scope>
    <source>
        <strain evidence="3 4">Phaff 52-87</strain>
    </source>
</reference>
<dbReference type="Gene3D" id="1.25.40.280">
    <property type="entry name" value="alix/aip1 like domains"/>
    <property type="match status" value="1"/>
</dbReference>
<gene>
    <name evidence="3" type="ORF">BZA70DRAFT_273675</name>
</gene>
<dbReference type="CDD" id="cd09241">
    <property type="entry name" value="BRO1_ScRim20-like"/>
    <property type="match status" value="1"/>
</dbReference>
<name>A0ABR1FEZ7_9ASCO</name>
<dbReference type="PANTHER" id="PTHR23030">
    <property type="entry name" value="PCD6 INTERACTING PROTEIN-RELATED"/>
    <property type="match status" value="1"/>
</dbReference>
<dbReference type="Proteomes" id="UP001498771">
    <property type="component" value="Unassembled WGS sequence"/>
</dbReference>
<protein>
    <submittedName>
        <fullName evidence="3">BRO1-like domain-containing protein</fullName>
    </submittedName>
</protein>
<evidence type="ECO:0000259" key="2">
    <source>
        <dbReference type="PROSITE" id="PS51180"/>
    </source>
</evidence>
<dbReference type="EMBL" id="JBBJBU010000001">
    <property type="protein sequence ID" value="KAK7208417.1"/>
    <property type="molecule type" value="Genomic_DNA"/>
</dbReference>
<proteinExistence type="inferred from homology"/>
<feature type="domain" description="BRO1" evidence="2">
    <location>
        <begin position="4"/>
        <end position="395"/>
    </location>
</feature>
<sequence length="783" mass="86961">MATNMLTVPLRRTEPIELGPAMRSYIENSYDQHPDMFKTDISALDSLRASIVELDLRAQSITTLTKYFTQLTFLSSKFPSTLFTFKWYSTLTYATSAAVQHPDLQFERANVLYNIAALHTLLAADENRTTPTGLKNAAQHFQSAAGCFLFLKESVNPELKLSPPEDLNNHTLDVLINLCLAQAQECFWQKAVVDGLKDKTIAKLAIQVSIFYSKALDATLKTSSIKSDWIHHITCKKHHFEAAAQYRAAADSLASAKYGDEIARIQLALEAVKRALASAKHVSPAVADDLKGLQTKLKSDLARAEKDNDLIYLVMVPSLSTMPPLKGAVTVSAAVPPEIKDTSEALKPGSPYGPPLFIKLVPFAAHQAASIYVDRRDTLINHLIINKIDVLTAQLHEFLTRMGLPGSLQALERPVGLPPSLIAHAAEVRASGGYTALKASIEDVRNLAQMNNSMYVAAAETLEAERKEDDDMRARYGTSGWRRLTSREAAKEQYARLEQFAAALKTASASDETVRATFRENEQVLRLLSEDPSVIEKYVPSGSSAELSPELEKRLEEMRSKMAQVSRLEYARRKFVEQVREKATNDDVTDLVLSESARLEQLDPLGKIDPSMFEKAFTDRLASLYDADKARVEKETEEQSALLVDIELANMDFSAAVARSRGDVSTERERALQSLEAGYYKYQELAEHLSEGRKFYNELSGALAQLQDEVSDFVYSRRVQLRDEESELAARFESINISREQRSESPLPAPRAQGLPAAVLSKGKEGGSGVWNPEMGIQFGKRF</sequence>
<comment type="similarity">
    <text evidence="1">Belongs to the palA/RIM20 family.</text>
</comment>
<dbReference type="GeneID" id="90037380"/>
<dbReference type="InterPro" id="IPR038499">
    <property type="entry name" value="BRO1_sf"/>
</dbReference>
<dbReference type="Gene3D" id="1.20.140.50">
    <property type="entry name" value="alix/aip1 like domains"/>
    <property type="match status" value="1"/>
</dbReference>
<organism evidence="3 4">
    <name type="scientific">Myxozyma melibiosi</name>
    <dbReference type="NCBI Taxonomy" id="54550"/>
    <lineage>
        <taxon>Eukaryota</taxon>
        <taxon>Fungi</taxon>
        <taxon>Dikarya</taxon>
        <taxon>Ascomycota</taxon>
        <taxon>Saccharomycotina</taxon>
        <taxon>Lipomycetes</taxon>
        <taxon>Lipomycetales</taxon>
        <taxon>Lipomycetaceae</taxon>
        <taxon>Myxozyma</taxon>
    </lineage>
</organism>
<comment type="caution">
    <text evidence="3">The sequence shown here is derived from an EMBL/GenBank/DDBJ whole genome shotgun (WGS) entry which is preliminary data.</text>
</comment>
<dbReference type="InterPro" id="IPR004328">
    <property type="entry name" value="BRO1_dom"/>
</dbReference>
<evidence type="ECO:0000313" key="3">
    <source>
        <dbReference type="EMBL" id="KAK7208417.1"/>
    </source>
</evidence>
<accession>A0ABR1FEZ7</accession>
<dbReference type="Gene3D" id="1.20.120.560">
    <property type="entry name" value="alix/aip1 in complex with the ypdl late domain"/>
    <property type="match status" value="1"/>
</dbReference>
<dbReference type="SMART" id="SM01041">
    <property type="entry name" value="BRO1"/>
    <property type="match status" value="1"/>
</dbReference>
<evidence type="ECO:0000256" key="1">
    <source>
        <dbReference type="ARBA" id="ARBA00038154"/>
    </source>
</evidence>
<dbReference type="Pfam" id="PF13949">
    <property type="entry name" value="ALIX_LYPXL_bnd"/>
    <property type="match status" value="1"/>
</dbReference>
<dbReference type="Pfam" id="PF03097">
    <property type="entry name" value="BRO1"/>
    <property type="match status" value="1"/>
</dbReference>
<dbReference type="RefSeq" id="XP_064771450.1">
    <property type="nucleotide sequence ID" value="XM_064911868.1"/>
</dbReference>
<evidence type="ECO:0000313" key="4">
    <source>
        <dbReference type="Proteomes" id="UP001498771"/>
    </source>
</evidence>
<dbReference type="PROSITE" id="PS51180">
    <property type="entry name" value="BRO1"/>
    <property type="match status" value="1"/>
</dbReference>
<dbReference type="InterPro" id="IPR025304">
    <property type="entry name" value="ALIX_V_dom"/>
</dbReference>
<keyword evidence="4" id="KW-1185">Reference proteome</keyword>
<dbReference type="PANTHER" id="PTHR23030:SF39">
    <property type="entry name" value="PROGRAMMED CELL DEATH 6-INTERACTING PROTEIN"/>
    <property type="match status" value="1"/>
</dbReference>